<protein>
    <submittedName>
        <fullName evidence="2">Uncharacterized protein</fullName>
    </submittedName>
</protein>
<organism evidence="2">
    <name type="scientific">Sesamum radiatum</name>
    <name type="common">Black benniseed</name>
    <dbReference type="NCBI Taxonomy" id="300843"/>
    <lineage>
        <taxon>Eukaryota</taxon>
        <taxon>Viridiplantae</taxon>
        <taxon>Streptophyta</taxon>
        <taxon>Embryophyta</taxon>
        <taxon>Tracheophyta</taxon>
        <taxon>Spermatophyta</taxon>
        <taxon>Magnoliopsida</taxon>
        <taxon>eudicotyledons</taxon>
        <taxon>Gunneridae</taxon>
        <taxon>Pentapetalae</taxon>
        <taxon>asterids</taxon>
        <taxon>lamiids</taxon>
        <taxon>Lamiales</taxon>
        <taxon>Pedaliaceae</taxon>
        <taxon>Sesamum</taxon>
    </lineage>
</organism>
<reference evidence="2" key="1">
    <citation type="submission" date="2020-06" db="EMBL/GenBank/DDBJ databases">
        <authorList>
            <person name="Li T."/>
            <person name="Hu X."/>
            <person name="Zhang T."/>
            <person name="Song X."/>
            <person name="Zhang H."/>
            <person name="Dai N."/>
            <person name="Sheng W."/>
            <person name="Hou X."/>
            <person name="Wei L."/>
        </authorList>
    </citation>
    <scope>NUCLEOTIDE SEQUENCE</scope>
    <source>
        <strain evidence="2">G02</strain>
        <tissue evidence="2">Leaf</tissue>
    </source>
</reference>
<comment type="caution">
    <text evidence="2">The sequence shown here is derived from an EMBL/GenBank/DDBJ whole genome shotgun (WGS) entry which is preliminary data.</text>
</comment>
<proteinExistence type="predicted"/>
<sequence length="55" mass="6175">MQSEEFMRRGLLQVKGSGPSGREPSETVRRSQGVVQKVWKSSETCRRPEGAVQKV</sequence>
<evidence type="ECO:0000313" key="2">
    <source>
        <dbReference type="EMBL" id="KAL0400378.1"/>
    </source>
</evidence>
<accession>A0AAW2T6J6</accession>
<evidence type="ECO:0000256" key="1">
    <source>
        <dbReference type="SAM" id="MobiDB-lite"/>
    </source>
</evidence>
<reference evidence="2" key="2">
    <citation type="journal article" date="2024" name="Plant">
        <title>Genomic evolution and insights into agronomic trait innovations of Sesamum species.</title>
        <authorList>
            <person name="Miao H."/>
            <person name="Wang L."/>
            <person name="Qu L."/>
            <person name="Liu H."/>
            <person name="Sun Y."/>
            <person name="Le M."/>
            <person name="Wang Q."/>
            <person name="Wei S."/>
            <person name="Zheng Y."/>
            <person name="Lin W."/>
            <person name="Duan Y."/>
            <person name="Cao H."/>
            <person name="Xiong S."/>
            <person name="Wang X."/>
            <person name="Wei L."/>
            <person name="Li C."/>
            <person name="Ma Q."/>
            <person name="Ju M."/>
            <person name="Zhao R."/>
            <person name="Li G."/>
            <person name="Mu C."/>
            <person name="Tian Q."/>
            <person name="Mei H."/>
            <person name="Zhang T."/>
            <person name="Gao T."/>
            <person name="Zhang H."/>
        </authorList>
    </citation>
    <scope>NUCLEOTIDE SEQUENCE</scope>
    <source>
        <strain evidence="2">G02</strain>
    </source>
</reference>
<gene>
    <name evidence="2" type="ORF">Sradi_2381100</name>
</gene>
<dbReference type="EMBL" id="JACGWJ010000009">
    <property type="protein sequence ID" value="KAL0400378.1"/>
    <property type="molecule type" value="Genomic_DNA"/>
</dbReference>
<name>A0AAW2T6J6_SESRA</name>
<dbReference type="AlphaFoldDB" id="A0AAW2T6J6"/>
<feature type="region of interest" description="Disordered" evidence="1">
    <location>
        <begin position="1"/>
        <end position="55"/>
    </location>
</feature>